<gene>
    <name evidence="1" type="ORF">V6N12_005629</name>
</gene>
<name>A0ABR2BAM5_9ROSI</name>
<accession>A0ABR2BAM5</accession>
<protein>
    <submittedName>
        <fullName evidence="1">Uncharacterized protein</fullName>
    </submittedName>
</protein>
<proteinExistence type="predicted"/>
<evidence type="ECO:0000313" key="2">
    <source>
        <dbReference type="Proteomes" id="UP001472677"/>
    </source>
</evidence>
<keyword evidence="2" id="KW-1185">Reference proteome</keyword>
<sequence length="126" mass="14601">MQLTSHFPFSSKAKPRLVPSISYIILIRLQLEEEFRIPLAVTEYAADADRREGDLSIYAYRSLPFQYRTIRFVHVCDQLSPTQHEYTTSVEQCNYGNGHHTTNTCGCAFLTARKLKLYERGIDHRS</sequence>
<organism evidence="1 2">
    <name type="scientific">Hibiscus sabdariffa</name>
    <name type="common">roselle</name>
    <dbReference type="NCBI Taxonomy" id="183260"/>
    <lineage>
        <taxon>Eukaryota</taxon>
        <taxon>Viridiplantae</taxon>
        <taxon>Streptophyta</taxon>
        <taxon>Embryophyta</taxon>
        <taxon>Tracheophyta</taxon>
        <taxon>Spermatophyta</taxon>
        <taxon>Magnoliopsida</taxon>
        <taxon>eudicotyledons</taxon>
        <taxon>Gunneridae</taxon>
        <taxon>Pentapetalae</taxon>
        <taxon>rosids</taxon>
        <taxon>malvids</taxon>
        <taxon>Malvales</taxon>
        <taxon>Malvaceae</taxon>
        <taxon>Malvoideae</taxon>
        <taxon>Hibiscus</taxon>
    </lineage>
</organism>
<dbReference type="EMBL" id="JBBPBM010000145">
    <property type="protein sequence ID" value="KAK8504089.1"/>
    <property type="molecule type" value="Genomic_DNA"/>
</dbReference>
<reference evidence="1 2" key="1">
    <citation type="journal article" date="2024" name="G3 (Bethesda)">
        <title>Genome assembly of Hibiscus sabdariffa L. provides insights into metabolisms of medicinal natural products.</title>
        <authorList>
            <person name="Kim T."/>
        </authorList>
    </citation>
    <scope>NUCLEOTIDE SEQUENCE [LARGE SCALE GENOMIC DNA]</scope>
    <source>
        <strain evidence="1">TK-2024</strain>
        <tissue evidence="1">Old leaves</tissue>
    </source>
</reference>
<evidence type="ECO:0000313" key="1">
    <source>
        <dbReference type="EMBL" id="KAK8504089.1"/>
    </source>
</evidence>
<dbReference type="Proteomes" id="UP001472677">
    <property type="component" value="Unassembled WGS sequence"/>
</dbReference>
<comment type="caution">
    <text evidence="1">The sequence shown here is derived from an EMBL/GenBank/DDBJ whole genome shotgun (WGS) entry which is preliminary data.</text>
</comment>